<dbReference type="AlphaFoldDB" id="A0A2D4L1X5"/>
<keyword evidence="1" id="KW-0812">Transmembrane</keyword>
<proteinExistence type="predicted"/>
<keyword evidence="1" id="KW-1133">Transmembrane helix</keyword>
<accession>A0A2D4L1X5</accession>
<dbReference type="EMBL" id="IACL01109982">
    <property type="protein sequence ID" value="LAB14950.1"/>
    <property type="molecule type" value="Transcribed_RNA"/>
</dbReference>
<evidence type="ECO:0000256" key="1">
    <source>
        <dbReference type="SAM" id="Phobius"/>
    </source>
</evidence>
<dbReference type="EMBL" id="IACL01109981">
    <property type="protein sequence ID" value="LAB14948.1"/>
    <property type="molecule type" value="Transcribed_RNA"/>
</dbReference>
<reference evidence="2" key="1">
    <citation type="submission" date="2017-07" db="EMBL/GenBank/DDBJ databases">
        <authorList>
            <person name="Mikheyev A."/>
            <person name="Grau M."/>
        </authorList>
    </citation>
    <scope>NUCLEOTIDE SEQUENCE</scope>
    <source>
        <tissue evidence="2">Venom_gland</tissue>
    </source>
</reference>
<organism evidence="2">
    <name type="scientific">Micrurus paraensis</name>
    <dbReference type="NCBI Taxonomy" id="1970185"/>
    <lineage>
        <taxon>Eukaryota</taxon>
        <taxon>Metazoa</taxon>
        <taxon>Chordata</taxon>
        <taxon>Craniata</taxon>
        <taxon>Vertebrata</taxon>
        <taxon>Euteleostomi</taxon>
        <taxon>Lepidosauria</taxon>
        <taxon>Squamata</taxon>
        <taxon>Bifurcata</taxon>
        <taxon>Unidentata</taxon>
        <taxon>Episquamata</taxon>
        <taxon>Toxicofera</taxon>
        <taxon>Serpentes</taxon>
        <taxon>Colubroidea</taxon>
        <taxon>Elapidae</taxon>
        <taxon>Elapinae</taxon>
        <taxon>Micrurus</taxon>
    </lineage>
</organism>
<name>A0A2D4L1X5_9SAUR</name>
<keyword evidence="1" id="KW-0472">Membrane</keyword>
<sequence>MFNSNYFNLESFEITLYFLLWHFTEKHTIHVFIESVFAFKRYLATRSPTQSFLVVQVSFWVASLCAATKSFSSRPIQLIQNFIGISLFTEPLLLLLFHWVEAL</sequence>
<feature type="transmembrane region" description="Helical" evidence="1">
    <location>
        <begin position="79"/>
        <end position="100"/>
    </location>
</feature>
<reference evidence="2" key="2">
    <citation type="submission" date="2017-11" db="EMBL/GenBank/DDBJ databases">
        <title>Coralsnake Venomics: Analyses of Venom Gland Transcriptomes and Proteomes of Six Brazilian Taxa.</title>
        <authorList>
            <person name="Aird S.D."/>
            <person name="Jorge da Silva N."/>
            <person name="Qiu L."/>
            <person name="Villar-Briones A."/>
            <person name="Aparecida-Saddi V."/>
            <person name="Campos-Telles M.P."/>
            <person name="Grau M."/>
            <person name="Mikheyev A.S."/>
        </authorList>
    </citation>
    <scope>NUCLEOTIDE SEQUENCE</scope>
    <source>
        <tissue evidence="2">Venom_gland</tissue>
    </source>
</reference>
<evidence type="ECO:0000313" key="2">
    <source>
        <dbReference type="EMBL" id="LAB14950.1"/>
    </source>
</evidence>
<protein>
    <submittedName>
        <fullName evidence="2">Uncharacterized protein</fullName>
    </submittedName>
</protein>